<gene>
    <name evidence="3" type="ORF">GCM10007418_27520</name>
</gene>
<evidence type="ECO:0000313" key="4">
    <source>
        <dbReference type="Proteomes" id="UP000638188"/>
    </source>
</evidence>
<keyword evidence="2" id="KW-0732">Signal</keyword>
<evidence type="ECO:0000313" key="3">
    <source>
        <dbReference type="EMBL" id="GGD06984.1"/>
    </source>
</evidence>
<dbReference type="InterPro" id="IPR022529">
    <property type="entry name" value="DUF3530"/>
</dbReference>
<dbReference type="EMBL" id="BMFF01000005">
    <property type="protein sequence ID" value="GGD06984.1"/>
    <property type="molecule type" value="Genomic_DNA"/>
</dbReference>
<feature type="signal peptide" evidence="2">
    <location>
        <begin position="1"/>
        <end position="20"/>
    </location>
</feature>
<feature type="compositionally biased region" description="Polar residues" evidence="1">
    <location>
        <begin position="25"/>
        <end position="38"/>
    </location>
</feature>
<dbReference type="Proteomes" id="UP000638188">
    <property type="component" value="Unassembled WGS sequence"/>
</dbReference>
<dbReference type="Pfam" id="PF12048">
    <property type="entry name" value="DUF3530"/>
    <property type="match status" value="1"/>
</dbReference>
<dbReference type="RefSeq" id="WP_150277912.1">
    <property type="nucleotide sequence ID" value="NZ_BMFF01000005.1"/>
</dbReference>
<sequence>MRHPILLACMCLAFTLQAPAVLSQDAESPTNQTEQLTETPAEPATAQPDEQPEADISRAQNQEQALHRKLPTAQLRQLESGEDAFLGLFLPAAQPQPRGGIMLIADQNEHADWPELIGPARRYLSSQGWHTLAITLPETPRLDPALDEAANNGMLAETAERTTGRINVAAQALQAEGTETLVLLGRGEAAFWVLQATAADASPRTEAAALILMQSRPPTYSPERHAQLDGLLALWQKPAYEIFDGTDQVSREQAQDRKLNAQRLANQRYDQLLLIKQDQSELGQRMLAKRIQGWLEKNIPPQQP</sequence>
<organism evidence="3 4">
    <name type="scientific">Halopseudomonas salina</name>
    <dbReference type="NCBI Taxonomy" id="1323744"/>
    <lineage>
        <taxon>Bacteria</taxon>
        <taxon>Pseudomonadati</taxon>
        <taxon>Pseudomonadota</taxon>
        <taxon>Gammaproteobacteria</taxon>
        <taxon>Pseudomonadales</taxon>
        <taxon>Pseudomonadaceae</taxon>
        <taxon>Halopseudomonas</taxon>
    </lineage>
</organism>
<evidence type="ECO:0008006" key="5">
    <source>
        <dbReference type="Google" id="ProtNLM"/>
    </source>
</evidence>
<comment type="caution">
    <text evidence="3">The sequence shown here is derived from an EMBL/GenBank/DDBJ whole genome shotgun (WGS) entry which is preliminary data.</text>
</comment>
<evidence type="ECO:0000256" key="1">
    <source>
        <dbReference type="SAM" id="MobiDB-lite"/>
    </source>
</evidence>
<accession>A0ABQ1PY42</accession>
<reference evidence="4" key="1">
    <citation type="journal article" date="2019" name="Int. J. Syst. Evol. Microbiol.">
        <title>The Global Catalogue of Microorganisms (GCM) 10K type strain sequencing project: providing services to taxonomists for standard genome sequencing and annotation.</title>
        <authorList>
            <consortium name="The Broad Institute Genomics Platform"/>
            <consortium name="The Broad Institute Genome Sequencing Center for Infectious Disease"/>
            <person name="Wu L."/>
            <person name="Ma J."/>
        </authorList>
    </citation>
    <scope>NUCLEOTIDE SEQUENCE [LARGE SCALE GENOMIC DNA]</scope>
    <source>
        <strain evidence="4">CGMCC 1.12482</strain>
    </source>
</reference>
<feature type="region of interest" description="Disordered" evidence="1">
    <location>
        <begin position="25"/>
        <end position="65"/>
    </location>
</feature>
<feature type="chain" id="PRO_5045668979" description="DUF3530 family protein" evidence="2">
    <location>
        <begin position="21"/>
        <end position="304"/>
    </location>
</feature>
<evidence type="ECO:0000256" key="2">
    <source>
        <dbReference type="SAM" id="SignalP"/>
    </source>
</evidence>
<name>A0ABQ1PY42_9GAMM</name>
<keyword evidence="4" id="KW-1185">Reference proteome</keyword>
<proteinExistence type="predicted"/>
<protein>
    <recommendedName>
        <fullName evidence="5">DUF3530 family protein</fullName>
    </recommendedName>
</protein>